<dbReference type="InterPro" id="IPR032675">
    <property type="entry name" value="LRR_dom_sf"/>
</dbReference>
<reference evidence="3" key="2">
    <citation type="submission" date="2025-09" db="UniProtKB">
        <authorList>
            <consortium name="Ensembl"/>
        </authorList>
    </citation>
    <scope>IDENTIFICATION</scope>
</reference>
<evidence type="ECO:0000313" key="4">
    <source>
        <dbReference type="Proteomes" id="UP000472273"/>
    </source>
</evidence>
<keyword evidence="2" id="KW-0677">Repeat</keyword>
<dbReference type="Proteomes" id="UP000472273">
    <property type="component" value="Unplaced"/>
</dbReference>
<accession>A0A670Z840</accession>
<reference evidence="3" key="1">
    <citation type="submission" date="2025-08" db="UniProtKB">
        <authorList>
            <consortium name="Ensembl"/>
        </authorList>
    </citation>
    <scope>IDENTIFICATION</scope>
</reference>
<dbReference type="PROSITE" id="PS51450">
    <property type="entry name" value="LRR"/>
    <property type="match status" value="2"/>
</dbReference>
<keyword evidence="4" id="KW-1185">Reference proteome</keyword>
<keyword evidence="1" id="KW-0433">Leucine-rich repeat</keyword>
<dbReference type="SUPFAM" id="SSF52058">
    <property type="entry name" value="L domain-like"/>
    <property type="match status" value="1"/>
</dbReference>
<dbReference type="PANTHER" id="PTHR24366">
    <property type="entry name" value="IG(IMMUNOGLOBULIN) AND LRR(LEUCINE RICH REPEAT) DOMAINS"/>
    <property type="match status" value="1"/>
</dbReference>
<dbReference type="Pfam" id="PF13855">
    <property type="entry name" value="LRR_8"/>
    <property type="match status" value="2"/>
</dbReference>
<evidence type="ECO:0000313" key="3">
    <source>
        <dbReference type="Ensembl" id="ENSPTXP00000019980.1"/>
    </source>
</evidence>
<dbReference type="AlphaFoldDB" id="A0A670Z840"/>
<dbReference type="PANTHER" id="PTHR24366:SF171">
    <property type="entry name" value="LEUCINE RICH REPEAT NEURONAL 4"/>
    <property type="match status" value="1"/>
</dbReference>
<evidence type="ECO:0000256" key="2">
    <source>
        <dbReference type="ARBA" id="ARBA00022737"/>
    </source>
</evidence>
<proteinExistence type="predicted"/>
<dbReference type="GeneTree" id="ENSGT00940000155311"/>
<dbReference type="SMART" id="SM00369">
    <property type="entry name" value="LRR_TYP"/>
    <property type="match status" value="5"/>
</dbReference>
<dbReference type="InterPro" id="IPR001611">
    <property type="entry name" value="Leu-rich_rpt"/>
</dbReference>
<sequence>GLCKCAARIISAAGLSEIGLEVGCFDALWSLKILLLSHNSIAKIWPQTFMSLSFLEKMDLSYNLLAHLPHDFSNELTSLKDLKVAHNCLRALGFESLQYMENLEKLDLSHNLVTSIEKGTFRGLSRLRHLYLQSNRLAVIYNGFFFMLQNLEVLLREIDFGCFSNVVLL</sequence>
<evidence type="ECO:0000256" key="1">
    <source>
        <dbReference type="ARBA" id="ARBA00022614"/>
    </source>
</evidence>
<dbReference type="InterPro" id="IPR003591">
    <property type="entry name" value="Leu-rich_rpt_typical-subtyp"/>
</dbReference>
<organism evidence="3 4">
    <name type="scientific">Pseudonaja textilis</name>
    <name type="common">Eastern brown snake</name>
    <dbReference type="NCBI Taxonomy" id="8673"/>
    <lineage>
        <taxon>Eukaryota</taxon>
        <taxon>Metazoa</taxon>
        <taxon>Chordata</taxon>
        <taxon>Craniata</taxon>
        <taxon>Vertebrata</taxon>
        <taxon>Euteleostomi</taxon>
        <taxon>Lepidosauria</taxon>
        <taxon>Squamata</taxon>
        <taxon>Bifurcata</taxon>
        <taxon>Unidentata</taxon>
        <taxon>Episquamata</taxon>
        <taxon>Toxicofera</taxon>
        <taxon>Serpentes</taxon>
        <taxon>Colubroidea</taxon>
        <taxon>Elapidae</taxon>
        <taxon>Hydrophiinae</taxon>
        <taxon>Pseudonaja</taxon>
    </lineage>
</organism>
<name>A0A670Z840_PSETE</name>
<dbReference type="Gene3D" id="3.80.10.10">
    <property type="entry name" value="Ribonuclease Inhibitor"/>
    <property type="match status" value="2"/>
</dbReference>
<dbReference type="Ensembl" id="ENSPTXT00000020586.1">
    <property type="protein sequence ID" value="ENSPTXP00000019980.1"/>
    <property type="gene ID" value="ENSPTXG00000013822.1"/>
</dbReference>
<protein>
    <submittedName>
        <fullName evidence="3">Uncharacterized protein</fullName>
    </submittedName>
</protein>